<protein>
    <submittedName>
        <fullName evidence="2">Uncharacterized protein</fullName>
    </submittedName>
</protein>
<comment type="caution">
    <text evidence="2">The sequence shown here is derived from an EMBL/GenBank/DDBJ whole genome shotgun (WGS) entry which is preliminary data.</text>
</comment>
<evidence type="ECO:0000256" key="1">
    <source>
        <dbReference type="SAM" id="MobiDB-lite"/>
    </source>
</evidence>
<dbReference type="EMBL" id="BTGU01008209">
    <property type="protein sequence ID" value="GMN25776.1"/>
    <property type="molecule type" value="Genomic_DNA"/>
</dbReference>
<keyword evidence="3" id="KW-1185">Reference proteome</keyword>
<feature type="compositionally biased region" description="Basic residues" evidence="1">
    <location>
        <begin position="87"/>
        <end position="98"/>
    </location>
</feature>
<organism evidence="2 3">
    <name type="scientific">Ficus carica</name>
    <name type="common">Common fig</name>
    <dbReference type="NCBI Taxonomy" id="3494"/>
    <lineage>
        <taxon>Eukaryota</taxon>
        <taxon>Viridiplantae</taxon>
        <taxon>Streptophyta</taxon>
        <taxon>Embryophyta</taxon>
        <taxon>Tracheophyta</taxon>
        <taxon>Spermatophyta</taxon>
        <taxon>Magnoliopsida</taxon>
        <taxon>eudicotyledons</taxon>
        <taxon>Gunneridae</taxon>
        <taxon>Pentapetalae</taxon>
        <taxon>rosids</taxon>
        <taxon>fabids</taxon>
        <taxon>Rosales</taxon>
        <taxon>Moraceae</taxon>
        <taxon>Ficeae</taxon>
        <taxon>Ficus</taxon>
    </lineage>
</organism>
<accession>A0AA87ZK97</accession>
<dbReference type="Proteomes" id="UP001187192">
    <property type="component" value="Unassembled WGS sequence"/>
</dbReference>
<reference evidence="2" key="1">
    <citation type="submission" date="2023-07" db="EMBL/GenBank/DDBJ databases">
        <title>draft genome sequence of fig (Ficus carica).</title>
        <authorList>
            <person name="Takahashi T."/>
            <person name="Nishimura K."/>
        </authorList>
    </citation>
    <scope>NUCLEOTIDE SEQUENCE</scope>
</reference>
<evidence type="ECO:0000313" key="2">
    <source>
        <dbReference type="EMBL" id="GMN25776.1"/>
    </source>
</evidence>
<name>A0AA87ZK97_FICCA</name>
<feature type="non-terminal residue" evidence="2">
    <location>
        <position position="1"/>
    </location>
</feature>
<proteinExistence type="predicted"/>
<feature type="region of interest" description="Disordered" evidence="1">
    <location>
        <begin position="76"/>
        <end position="98"/>
    </location>
</feature>
<dbReference type="AlphaFoldDB" id="A0AA87ZK97"/>
<sequence length="98" mass="10638">SGNPSNKDDSRKLGPSYISGTTAGSFSSIGGTAILNIFRYLSFAERLAQVGEEIQHVENNLRECRRLLTAFWRHLRPANPTGEGSKSAKRGKCAKAVS</sequence>
<evidence type="ECO:0000313" key="3">
    <source>
        <dbReference type="Proteomes" id="UP001187192"/>
    </source>
</evidence>
<gene>
    <name evidence="2" type="ORF">TIFTF001_050389</name>
</gene>